<name>A0A5J9VG79_9POAL</name>
<proteinExistence type="predicted"/>
<gene>
    <name evidence="3" type="ORF">EJB05_16273</name>
</gene>
<protein>
    <recommendedName>
        <fullName evidence="2">Enolase N-terminal domain-containing protein</fullName>
    </recommendedName>
</protein>
<dbReference type="Gramene" id="TVU34441">
    <property type="protein sequence ID" value="TVU34441"/>
    <property type="gene ID" value="EJB05_16273"/>
</dbReference>
<keyword evidence="4" id="KW-1185">Reference proteome</keyword>
<dbReference type="Proteomes" id="UP000324897">
    <property type="component" value="Unassembled WGS sequence"/>
</dbReference>
<comment type="caution">
    <text evidence="3">The sequence shown here is derived from an EMBL/GenBank/DDBJ whole genome shotgun (WGS) entry which is preliminary data.</text>
</comment>
<dbReference type="AlphaFoldDB" id="A0A5J9VG79"/>
<evidence type="ECO:0000256" key="1">
    <source>
        <dbReference type="SAM" id="MobiDB-lite"/>
    </source>
</evidence>
<feature type="non-terminal residue" evidence="3">
    <location>
        <position position="186"/>
    </location>
</feature>
<sequence>MSRGPTRVAADHRQRQCRRSHLTCSQPDLRRARPRSGMADKSVDGEGAADLRQPRHPTVEADIGLSDGSFVRGAVPSGASTGIYEALELRDGGSDYLGKGVLKLACESDPHPCWYNWEARHQESCVRFDALKTKHSRFSREKSMMARCILTAESLILDGRMGLSFQMLWGQILSSDVIWSDTCVAH</sequence>
<evidence type="ECO:0000259" key="2">
    <source>
        <dbReference type="SMART" id="SM01193"/>
    </source>
</evidence>
<dbReference type="SMART" id="SM01193">
    <property type="entry name" value="Enolase_N"/>
    <property type="match status" value="1"/>
</dbReference>
<dbReference type="InterPro" id="IPR029017">
    <property type="entry name" value="Enolase-like_N"/>
</dbReference>
<dbReference type="Pfam" id="PF03952">
    <property type="entry name" value="Enolase_N"/>
    <property type="match status" value="1"/>
</dbReference>
<dbReference type="EMBL" id="RWGY01000009">
    <property type="protein sequence ID" value="TVU34441.1"/>
    <property type="molecule type" value="Genomic_DNA"/>
</dbReference>
<feature type="region of interest" description="Disordered" evidence="1">
    <location>
        <begin position="1"/>
        <end position="56"/>
    </location>
</feature>
<evidence type="ECO:0000313" key="4">
    <source>
        <dbReference type="Proteomes" id="UP000324897"/>
    </source>
</evidence>
<dbReference type="OrthoDB" id="1739814at2759"/>
<feature type="domain" description="Enolase N-terminal" evidence="2">
    <location>
        <begin position="56"/>
        <end position="150"/>
    </location>
</feature>
<dbReference type="SUPFAM" id="SSF54826">
    <property type="entry name" value="Enolase N-terminal domain-like"/>
    <property type="match status" value="1"/>
</dbReference>
<accession>A0A5J9VG79</accession>
<reference evidence="3 4" key="1">
    <citation type="journal article" date="2019" name="Sci. Rep.">
        <title>A high-quality genome of Eragrostis curvula grass provides insights into Poaceae evolution and supports new strategies to enhance forage quality.</title>
        <authorList>
            <person name="Carballo J."/>
            <person name="Santos B.A.C.M."/>
            <person name="Zappacosta D."/>
            <person name="Garbus I."/>
            <person name="Selva J.P."/>
            <person name="Gallo C.A."/>
            <person name="Diaz A."/>
            <person name="Albertini E."/>
            <person name="Caccamo M."/>
            <person name="Echenique V."/>
        </authorList>
    </citation>
    <scope>NUCLEOTIDE SEQUENCE [LARGE SCALE GENOMIC DNA]</scope>
    <source>
        <strain evidence="4">cv. Victoria</strain>
        <tissue evidence="3">Leaf</tissue>
    </source>
</reference>
<dbReference type="Gene3D" id="3.30.390.10">
    <property type="entry name" value="Enolase-like, N-terminal domain"/>
    <property type="match status" value="1"/>
</dbReference>
<dbReference type="InterPro" id="IPR020811">
    <property type="entry name" value="Enolase_N"/>
</dbReference>
<evidence type="ECO:0000313" key="3">
    <source>
        <dbReference type="EMBL" id="TVU34441.1"/>
    </source>
</evidence>
<organism evidence="3 4">
    <name type="scientific">Eragrostis curvula</name>
    <name type="common">weeping love grass</name>
    <dbReference type="NCBI Taxonomy" id="38414"/>
    <lineage>
        <taxon>Eukaryota</taxon>
        <taxon>Viridiplantae</taxon>
        <taxon>Streptophyta</taxon>
        <taxon>Embryophyta</taxon>
        <taxon>Tracheophyta</taxon>
        <taxon>Spermatophyta</taxon>
        <taxon>Magnoliopsida</taxon>
        <taxon>Liliopsida</taxon>
        <taxon>Poales</taxon>
        <taxon>Poaceae</taxon>
        <taxon>PACMAD clade</taxon>
        <taxon>Chloridoideae</taxon>
        <taxon>Eragrostideae</taxon>
        <taxon>Eragrostidinae</taxon>
        <taxon>Eragrostis</taxon>
    </lineage>
</organism>